<proteinExistence type="predicted"/>
<gene>
    <name evidence="1" type="ORF">EVAR_98380_1</name>
</gene>
<dbReference type="Proteomes" id="UP000299102">
    <property type="component" value="Unassembled WGS sequence"/>
</dbReference>
<evidence type="ECO:0000313" key="2">
    <source>
        <dbReference type="Proteomes" id="UP000299102"/>
    </source>
</evidence>
<name>A0A4C1XU03_EUMVA</name>
<evidence type="ECO:0000313" key="1">
    <source>
        <dbReference type="EMBL" id="GBP65667.1"/>
    </source>
</evidence>
<dbReference type="EMBL" id="BGZK01000936">
    <property type="protein sequence ID" value="GBP65667.1"/>
    <property type="molecule type" value="Genomic_DNA"/>
</dbReference>
<keyword evidence="2" id="KW-1185">Reference proteome</keyword>
<protein>
    <submittedName>
        <fullName evidence="1">Uncharacterized protein</fullName>
    </submittedName>
</protein>
<sequence length="107" mass="11913">MIQILFARFSHDRVLCARRRRQLPVAPSSYITSNEENERPGLPTASGKVWCGPWAARGPSMTPWIRISVGLSLSHITLCERGGLIDRLFSSTSCWARGKGLNDSRVT</sequence>
<organism evidence="1 2">
    <name type="scientific">Eumeta variegata</name>
    <name type="common">Bagworm moth</name>
    <name type="synonym">Eumeta japonica</name>
    <dbReference type="NCBI Taxonomy" id="151549"/>
    <lineage>
        <taxon>Eukaryota</taxon>
        <taxon>Metazoa</taxon>
        <taxon>Ecdysozoa</taxon>
        <taxon>Arthropoda</taxon>
        <taxon>Hexapoda</taxon>
        <taxon>Insecta</taxon>
        <taxon>Pterygota</taxon>
        <taxon>Neoptera</taxon>
        <taxon>Endopterygota</taxon>
        <taxon>Lepidoptera</taxon>
        <taxon>Glossata</taxon>
        <taxon>Ditrysia</taxon>
        <taxon>Tineoidea</taxon>
        <taxon>Psychidae</taxon>
        <taxon>Oiketicinae</taxon>
        <taxon>Eumeta</taxon>
    </lineage>
</organism>
<accession>A0A4C1XU03</accession>
<dbReference type="AlphaFoldDB" id="A0A4C1XU03"/>
<reference evidence="1 2" key="1">
    <citation type="journal article" date="2019" name="Commun. Biol.">
        <title>The bagworm genome reveals a unique fibroin gene that provides high tensile strength.</title>
        <authorList>
            <person name="Kono N."/>
            <person name="Nakamura H."/>
            <person name="Ohtoshi R."/>
            <person name="Tomita M."/>
            <person name="Numata K."/>
            <person name="Arakawa K."/>
        </authorList>
    </citation>
    <scope>NUCLEOTIDE SEQUENCE [LARGE SCALE GENOMIC DNA]</scope>
</reference>
<comment type="caution">
    <text evidence="1">The sequence shown here is derived from an EMBL/GenBank/DDBJ whole genome shotgun (WGS) entry which is preliminary data.</text>
</comment>